<dbReference type="AlphaFoldDB" id="A0A1M6KWR6"/>
<sequence length="60" mass="6980">METKQKKPYVKPMIVMENFETGELTGSPEMIAQIMAENEKYQSENGRMDCPFENMPCSMR</sequence>
<evidence type="ECO:0000313" key="2">
    <source>
        <dbReference type="Proteomes" id="UP000184301"/>
    </source>
</evidence>
<dbReference type="RefSeq" id="WP_073106292.1">
    <property type="nucleotide sequence ID" value="NZ_FQZY01000013.1"/>
</dbReference>
<dbReference type="Proteomes" id="UP000184301">
    <property type="component" value="Unassembled WGS sequence"/>
</dbReference>
<dbReference type="STRING" id="1121950.SAMN02745243_01012"/>
<organism evidence="1 2">
    <name type="scientific">Hespellia stercorisuis DSM 15480</name>
    <dbReference type="NCBI Taxonomy" id="1121950"/>
    <lineage>
        <taxon>Bacteria</taxon>
        <taxon>Bacillati</taxon>
        <taxon>Bacillota</taxon>
        <taxon>Clostridia</taxon>
        <taxon>Lachnospirales</taxon>
        <taxon>Lachnospiraceae</taxon>
        <taxon>Hespellia</taxon>
    </lineage>
</organism>
<accession>A0A1M6KWR6</accession>
<dbReference type="EMBL" id="FQZY01000013">
    <property type="protein sequence ID" value="SHJ63393.1"/>
    <property type="molecule type" value="Genomic_DNA"/>
</dbReference>
<reference evidence="1 2" key="1">
    <citation type="submission" date="2016-11" db="EMBL/GenBank/DDBJ databases">
        <authorList>
            <person name="Jaros S."/>
            <person name="Januszkiewicz K."/>
            <person name="Wedrychowicz H."/>
        </authorList>
    </citation>
    <scope>NUCLEOTIDE SEQUENCE [LARGE SCALE GENOMIC DNA]</scope>
    <source>
        <strain evidence="1 2">DSM 15480</strain>
    </source>
</reference>
<proteinExistence type="predicted"/>
<name>A0A1M6KWR6_9FIRM</name>
<evidence type="ECO:0000313" key="1">
    <source>
        <dbReference type="EMBL" id="SHJ63393.1"/>
    </source>
</evidence>
<keyword evidence="2" id="KW-1185">Reference proteome</keyword>
<gene>
    <name evidence="1" type="ORF">SAMN02745243_01012</name>
</gene>
<protein>
    <submittedName>
        <fullName evidence="1">Uncharacterized protein</fullName>
    </submittedName>
</protein>